<gene>
    <name evidence="2" type="ORF">EDC30_11748</name>
</gene>
<feature type="transmembrane region" description="Helical" evidence="1">
    <location>
        <begin position="6"/>
        <end position="23"/>
    </location>
</feature>
<reference evidence="2 3" key="1">
    <citation type="submission" date="2019-03" db="EMBL/GenBank/DDBJ databases">
        <title>Genomic Encyclopedia of Type Strains, Phase IV (KMG-IV): sequencing the most valuable type-strain genomes for metagenomic binning, comparative biology and taxonomic classification.</title>
        <authorList>
            <person name="Goeker M."/>
        </authorList>
    </citation>
    <scope>NUCLEOTIDE SEQUENCE [LARGE SCALE GENOMIC DNA]</scope>
    <source>
        <strain evidence="2 3">DSM 7445</strain>
    </source>
</reference>
<keyword evidence="1" id="KW-0812">Transmembrane</keyword>
<organism evidence="2 3">
    <name type="scientific">Paucimonas lemoignei</name>
    <name type="common">Pseudomonas lemoignei</name>
    <dbReference type="NCBI Taxonomy" id="29443"/>
    <lineage>
        <taxon>Bacteria</taxon>
        <taxon>Pseudomonadati</taxon>
        <taxon>Pseudomonadota</taxon>
        <taxon>Betaproteobacteria</taxon>
        <taxon>Burkholderiales</taxon>
        <taxon>Burkholderiaceae</taxon>
        <taxon>Paucimonas</taxon>
    </lineage>
</organism>
<dbReference type="PANTHER" id="PTHR38602:SF1">
    <property type="entry name" value="INNER MEMBRANE PROTEIN"/>
    <property type="match status" value="1"/>
</dbReference>
<keyword evidence="1" id="KW-1133">Transmembrane helix</keyword>
<proteinExistence type="predicted"/>
<dbReference type="PANTHER" id="PTHR38602">
    <property type="entry name" value="INNER MEMBRANE PROTEIN-RELATED"/>
    <property type="match status" value="1"/>
</dbReference>
<dbReference type="InterPro" id="IPR019201">
    <property type="entry name" value="DUF2065"/>
</dbReference>
<sequence length="76" mass="8577">MESPWLLALGLMLVFEGIIPLLFPGLWRETFRRILQFSDGQLRFFGLAALLAGLAIVSLVYFFLKQLHSNAHLATS</sequence>
<evidence type="ECO:0000313" key="3">
    <source>
        <dbReference type="Proteomes" id="UP000295382"/>
    </source>
</evidence>
<evidence type="ECO:0008006" key="4">
    <source>
        <dbReference type="Google" id="ProtNLM"/>
    </source>
</evidence>
<comment type="caution">
    <text evidence="2">The sequence shown here is derived from an EMBL/GenBank/DDBJ whole genome shotgun (WGS) entry which is preliminary data.</text>
</comment>
<keyword evidence="1" id="KW-0472">Membrane</keyword>
<dbReference type="Proteomes" id="UP000295382">
    <property type="component" value="Unassembled WGS sequence"/>
</dbReference>
<feature type="transmembrane region" description="Helical" evidence="1">
    <location>
        <begin position="44"/>
        <end position="64"/>
    </location>
</feature>
<evidence type="ECO:0000256" key="1">
    <source>
        <dbReference type="SAM" id="Phobius"/>
    </source>
</evidence>
<keyword evidence="3" id="KW-1185">Reference proteome</keyword>
<dbReference type="Pfam" id="PF09838">
    <property type="entry name" value="DUF2065"/>
    <property type="match status" value="1"/>
</dbReference>
<evidence type="ECO:0000313" key="2">
    <source>
        <dbReference type="EMBL" id="TCS33295.1"/>
    </source>
</evidence>
<dbReference type="OrthoDB" id="9182237at2"/>
<dbReference type="EMBL" id="SLZQ01000017">
    <property type="protein sequence ID" value="TCS33295.1"/>
    <property type="molecule type" value="Genomic_DNA"/>
</dbReference>
<accession>A0A4R3HS28</accession>
<protein>
    <recommendedName>
        <fullName evidence="4">DUF2065 domain-containing protein</fullName>
    </recommendedName>
</protein>
<name>A0A4R3HS28_PAULE</name>
<dbReference type="RefSeq" id="WP_132260252.1">
    <property type="nucleotide sequence ID" value="NZ_SLZQ01000017.1"/>
</dbReference>
<dbReference type="AlphaFoldDB" id="A0A4R3HS28"/>